<evidence type="ECO:0000313" key="3">
    <source>
        <dbReference type="Proteomes" id="UP000327118"/>
    </source>
</evidence>
<protein>
    <submittedName>
        <fullName evidence="2">Pyridoxamine 5'-phosphate oxidase-domain-containing protein</fullName>
    </submittedName>
</protein>
<dbReference type="SUPFAM" id="SSF50475">
    <property type="entry name" value="FMN-binding split barrel"/>
    <property type="match status" value="1"/>
</dbReference>
<proteinExistence type="predicted"/>
<accession>A0A5N6Z1M6</accession>
<dbReference type="InterPro" id="IPR024624">
    <property type="entry name" value="Pyridox_Oxase_Alr4036_FMN-bd"/>
</dbReference>
<name>A0A5N6Z1M6_9EURO</name>
<evidence type="ECO:0000259" key="1">
    <source>
        <dbReference type="Pfam" id="PF12766"/>
    </source>
</evidence>
<dbReference type="Proteomes" id="UP000327118">
    <property type="component" value="Unassembled WGS sequence"/>
</dbReference>
<dbReference type="Gene3D" id="2.30.110.10">
    <property type="entry name" value="Electron Transport, Fmn-binding Protein, Chain A"/>
    <property type="match status" value="1"/>
</dbReference>
<gene>
    <name evidence="2" type="ORF">BDV28DRAFT_136789</name>
</gene>
<dbReference type="PANTHER" id="PTHR28243:SF1">
    <property type="entry name" value="PYRIDOXAMINE 5'-PHOSPHATE OXIDASE ALR4036 FAMILY FMN-BINDING DOMAIN-CONTAINING PROTEIN"/>
    <property type="match status" value="1"/>
</dbReference>
<keyword evidence="3" id="KW-1185">Reference proteome</keyword>
<dbReference type="OrthoDB" id="5394411at2759"/>
<dbReference type="EMBL" id="ML739164">
    <property type="protein sequence ID" value="KAE8351567.1"/>
    <property type="molecule type" value="Genomic_DNA"/>
</dbReference>
<dbReference type="InterPro" id="IPR012349">
    <property type="entry name" value="Split_barrel_FMN-bd"/>
</dbReference>
<dbReference type="GO" id="GO:0010181">
    <property type="term" value="F:FMN binding"/>
    <property type="evidence" value="ECO:0007669"/>
    <property type="project" value="InterPro"/>
</dbReference>
<reference evidence="3" key="1">
    <citation type="submission" date="2019-04" db="EMBL/GenBank/DDBJ databases">
        <title>Friends and foes A comparative genomics studyof 23 Aspergillus species from section Flavi.</title>
        <authorList>
            <consortium name="DOE Joint Genome Institute"/>
            <person name="Kjaerbolling I."/>
            <person name="Vesth T."/>
            <person name="Frisvad J.C."/>
            <person name="Nybo J.L."/>
            <person name="Theobald S."/>
            <person name="Kildgaard S."/>
            <person name="Isbrandt T."/>
            <person name="Kuo A."/>
            <person name="Sato A."/>
            <person name="Lyhne E.K."/>
            <person name="Kogle M.E."/>
            <person name="Wiebenga A."/>
            <person name="Kun R.S."/>
            <person name="Lubbers R.J."/>
            <person name="Makela M.R."/>
            <person name="Barry K."/>
            <person name="Chovatia M."/>
            <person name="Clum A."/>
            <person name="Daum C."/>
            <person name="Haridas S."/>
            <person name="He G."/>
            <person name="LaButti K."/>
            <person name="Lipzen A."/>
            <person name="Mondo S."/>
            <person name="Riley R."/>
            <person name="Salamov A."/>
            <person name="Simmons B.A."/>
            <person name="Magnuson J.K."/>
            <person name="Henrissat B."/>
            <person name="Mortensen U.H."/>
            <person name="Larsen T.O."/>
            <person name="Devries R.P."/>
            <person name="Grigoriev I.V."/>
            <person name="Machida M."/>
            <person name="Baker S.E."/>
            <person name="Andersen M.R."/>
        </authorList>
    </citation>
    <scope>NUCLEOTIDE SEQUENCE [LARGE SCALE GENOMIC DNA]</scope>
    <source>
        <strain evidence="3">CBS 553.77</strain>
    </source>
</reference>
<dbReference type="AlphaFoldDB" id="A0A5N6Z1M6"/>
<dbReference type="PANTHER" id="PTHR28243">
    <property type="entry name" value="AGL049CP"/>
    <property type="match status" value="1"/>
</dbReference>
<evidence type="ECO:0000313" key="2">
    <source>
        <dbReference type="EMBL" id="KAE8351567.1"/>
    </source>
</evidence>
<organism evidence="2 3">
    <name type="scientific">Aspergillus coremiiformis</name>
    <dbReference type="NCBI Taxonomy" id="138285"/>
    <lineage>
        <taxon>Eukaryota</taxon>
        <taxon>Fungi</taxon>
        <taxon>Dikarya</taxon>
        <taxon>Ascomycota</taxon>
        <taxon>Pezizomycotina</taxon>
        <taxon>Eurotiomycetes</taxon>
        <taxon>Eurotiomycetidae</taxon>
        <taxon>Eurotiales</taxon>
        <taxon>Aspergillaceae</taxon>
        <taxon>Aspergillus</taxon>
        <taxon>Aspergillus subgen. Circumdati</taxon>
    </lineage>
</organism>
<feature type="domain" description="Pyridoxamine 5'-phosphate oxidase Alr4036 family FMN-binding" evidence="1">
    <location>
        <begin position="5"/>
        <end position="122"/>
    </location>
</feature>
<sequence>MAQQAPWRSLFQSHLTQNSSTSFTLSTVGHDAQNRPVPRSRLCEFRGFWPSPKLHESAVEALNAQGIGQNPAAYESDMLSLTTDVRMDKVSQLESSANAVEGMFWLADVRNQWRVKGEAFVIGDPKDGMHEEEARKEIRRGMRALDNGAEWSWERQVTTYFANHSPVMRGSFRNPSPGQPRARGPVDPGLELGLALGDLRDPVARGNFRVVVVRPTEVERLDLSDVQNVRRVRWTFVPTDNQVGRGEWVETELWP</sequence>
<dbReference type="Pfam" id="PF12766">
    <property type="entry name" value="Pyridox_oxase_2"/>
    <property type="match status" value="1"/>
</dbReference>